<name>A0A7S4UTT6_9EUKA</name>
<evidence type="ECO:0000256" key="6">
    <source>
        <dbReference type="ARBA" id="ARBA00023098"/>
    </source>
</evidence>
<organism evidence="9">
    <name type="scientific">Paramoeba aestuarina</name>
    <dbReference type="NCBI Taxonomy" id="180227"/>
    <lineage>
        <taxon>Eukaryota</taxon>
        <taxon>Amoebozoa</taxon>
        <taxon>Discosea</taxon>
        <taxon>Flabellinia</taxon>
        <taxon>Dactylopodida</taxon>
        <taxon>Paramoebidae</taxon>
        <taxon>Paramoeba</taxon>
    </lineage>
</organism>
<keyword evidence="1" id="KW-0444">Lipid biosynthesis</keyword>
<dbReference type="InterPro" id="IPR037143">
    <property type="entry name" value="4-PPantetheinyl_Trfase_dom_sf"/>
</dbReference>
<dbReference type="GO" id="GO:0008897">
    <property type="term" value="F:holo-[acyl-carrier-protein] synthase activity"/>
    <property type="evidence" value="ECO:0007669"/>
    <property type="project" value="InterPro"/>
</dbReference>
<dbReference type="HAMAP" id="MF_00101">
    <property type="entry name" value="AcpS"/>
    <property type="match status" value="1"/>
</dbReference>
<evidence type="ECO:0000259" key="8">
    <source>
        <dbReference type="Pfam" id="PF01648"/>
    </source>
</evidence>
<dbReference type="InterPro" id="IPR002582">
    <property type="entry name" value="ACPS"/>
</dbReference>
<evidence type="ECO:0000256" key="5">
    <source>
        <dbReference type="ARBA" id="ARBA00022842"/>
    </source>
</evidence>
<evidence type="ECO:0000256" key="2">
    <source>
        <dbReference type="ARBA" id="ARBA00022679"/>
    </source>
</evidence>
<dbReference type="AlphaFoldDB" id="A0A7S4UTT6"/>
<feature type="domain" description="4'-phosphopantetheinyl transferase" evidence="8">
    <location>
        <begin position="4"/>
        <end position="101"/>
    </location>
</feature>
<dbReference type="EMBL" id="HBKR01040233">
    <property type="protein sequence ID" value="CAE2341077.1"/>
    <property type="molecule type" value="Transcribed_RNA"/>
</dbReference>
<keyword evidence="3" id="KW-0479">Metal-binding</keyword>
<evidence type="ECO:0000256" key="3">
    <source>
        <dbReference type="ARBA" id="ARBA00022723"/>
    </source>
</evidence>
<keyword evidence="4" id="KW-0276">Fatty acid metabolism</keyword>
<keyword evidence="6" id="KW-0443">Lipid metabolism</keyword>
<gene>
    <name evidence="9" type="ORF">NAES01612_LOCUS26230</name>
</gene>
<dbReference type="GO" id="GO:0000287">
    <property type="term" value="F:magnesium ion binding"/>
    <property type="evidence" value="ECO:0007669"/>
    <property type="project" value="InterPro"/>
</dbReference>
<evidence type="ECO:0000256" key="1">
    <source>
        <dbReference type="ARBA" id="ARBA00022516"/>
    </source>
</evidence>
<reference evidence="9" key="1">
    <citation type="submission" date="2021-01" db="EMBL/GenBank/DDBJ databases">
        <authorList>
            <person name="Corre E."/>
            <person name="Pelletier E."/>
            <person name="Niang G."/>
            <person name="Scheremetjew M."/>
            <person name="Finn R."/>
            <person name="Kale V."/>
            <person name="Holt S."/>
            <person name="Cochrane G."/>
            <person name="Meng A."/>
            <person name="Brown T."/>
            <person name="Cohen L."/>
        </authorList>
    </citation>
    <scope>NUCLEOTIDE SEQUENCE</scope>
    <source>
        <strain evidence="9">SoJaBio B1-5/56/2</strain>
    </source>
</reference>
<sequence length="130" mass="14984">MLVGLGVDVCRVGRFREIFGRQGLRFAKKFLHPNELERFQMKLTKNQDLGIQFLASRWATKEAAYKAVGFNANFCDMEITSEERGQPSLKFHNKTKEKCEEKYNGLTPFVSLSHEEDVVFACVVLESKQF</sequence>
<dbReference type="InterPro" id="IPR008278">
    <property type="entry name" value="4-PPantetheinyl_Trfase_dom"/>
</dbReference>
<evidence type="ECO:0000256" key="7">
    <source>
        <dbReference type="ARBA" id="ARBA00023160"/>
    </source>
</evidence>
<keyword evidence="5" id="KW-0460">Magnesium</keyword>
<dbReference type="GO" id="GO:0006633">
    <property type="term" value="P:fatty acid biosynthetic process"/>
    <property type="evidence" value="ECO:0007669"/>
    <property type="project" value="UniProtKB-KW"/>
</dbReference>
<dbReference type="Pfam" id="PF01648">
    <property type="entry name" value="ACPS"/>
    <property type="match status" value="1"/>
</dbReference>
<protein>
    <recommendedName>
        <fullName evidence="8">4'-phosphopantetheinyl transferase domain-containing protein</fullName>
    </recommendedName>
</protein>
<keyword evidence="7" id="KW-0275">Fatty acid biosynthesis</keyword>
<dbReference type="InterPro" id="IPR004568">
    <property type="entry name" value="Ppantetheine-prot_Trfase_dom"/>
</dbReference>
<dbReference type="NCBIfam" id="TIGR00516">
    <property type="entry name" value="acpS"/>
    <property type="match status" value="1"/>
</dbReference>
<dbReference type="Gene3D" id="3.90.470.20">
    <property type="entry name" value="4'-phosphopantetheinyl transferase domain"/>
    <property type="match status" value="1"/>
</dbReference>
<accession>A0A7S4UTT6</accession>
<dbReference type="SUPFAM" id="SSF56214">
    <property type="entry name" value="4'-phosphopantetheinyl transferase"/>
    <property type="match status" value="1"/>
</dbReference>
<dbReference type="NCBIfam" id="TIGR00556">
    <property type="entry name" value="pantethn_trn"/>
    <property type="match status" value="1"/>
</dbReference>
<proteinExistence type="inferred from homology"/>
<evidence type="ECO:0000313" key="9">
    <source>
        <dbReference type="EMBL" id="CAE2341077.1"/>
    </source>
</evidence>
<keyword evidence="2" id="KW-0808">Transferase</keyword>
<evidence type="ECO:0000256" key="4">
    <source>
        <dbReference type="ARBA" id="ARBA00022832"/>
    </source>
</evidence>